<organism evidence="7 8">
    <name type="scientific">Natranaerobius thermophilus (strain ATCC BAA-1301 / DSM 18059 / JW/NM-WN-LF)</name>
    <dbReference type="NCBI Taxonomy" id="457570"/>
    <lineage>
        <taxon>Bacteria</taxon>
        <taxon>Bacillati</taxon>
        <taxon>Bacillota</taxon>
        <taxon>Clostridia</taxon>
        <taxon>Natranaerobiales</taxon>
        <taxon>Natranaerobiaceae</taxon>
        <taxon>Natranaerobius</taxon>
    </lineage>
</organism>
<keyword evidence="5" id="KW-0560">Oxidoreductase</keyword>
<dbReference type="GO" id="GO:0010181">
    <property type="term" value="F:FMN binding"/>
    <property type="evidence" value="ECO:0007669"/>
    <property type="project" value="InterPro"/>
</dbReference>
<dbReference type="Pfam" id="PF00724">
    <property type="entry name" value="Oxidored_FMN"/>
    <property type="match status" value="1"/>
</dbReference>
<reference evidence="7 8" key="2">
    <citation type="journal article" date="2011" name="J. Bacteriol.">
        <title>Complete genome sequence of the anaerobic, halophilic alkalithermophile Natranaerobius thermophilus JW/NM-WN-LF.</title>
        <authorList>
            <person name="Zhao B."/>
            <person name="Mesbah N.M."/>
            <person name="Dalin E."/>
            <person name="Goodwin L."/>
            <person name="Nolan M."/>
            <person name="Pitluck S."/>
            <person name="Chertkov O."/>
            <person name="Brettin T.S."/>
            <person name="Han J."/>
            <person name="Larimer F.W."/>
            <person name="Land M.L."/>
            <person name="Hauser L."/>
            <person name="Kyrpides N."/>
            <person name="Wiegel J."/>
        </authorList>
    </citation>
    <scope>NUCLEOTIDE SEQUENCE [LARGE SCALE GENOMIC DNA]</scope>
    <source>
        <strain evidence="8">ATCC BAA-1301 / DSM 18059 / JW/NM-WN-LF</strain>
    </source>
</reference>
<reference evidence="7 8" key="1">
    <citation type="submission" date="2008-04" db="EMBL/GenBank/DDBJ databases">
        <title>Complete sequence of chromosome of Natranaerobius thermophilus JW/NM-WN-LF.</title>
        <authorList>
            <consortium name="US DOE Joint Genome Institute"/>
            <person name="Copeland A."/>
            <person name="Lucas S."/>
            <person name="Lapidus A."/>
            <person name="Glavina del Rio T."/>
            <person name="Dalin E."/>
            <person name="Tice H."/>
            <person name="Bruce D."/>
            <person name="Goodwin L."/>
            <person name="Pitluck S."/>
            <person name="Chertkov O."/>
            <person name="Brettin T."/>
            <person name="Detter J.C."/>
            <person name="Han C."/>
            <person name="Kuske C.R."/>
            <person name="Schmutz J."/>
            <person name="Larimer F."/>
            <person name="Land M."/>
            <person name="Hauser L."/>
            <person name="Kyrpides N."/>
            <person name="Lykidis A."/>
            <person name="Mesbah N.M."/>
            <person name="Wiegel J."/>
        </authorList>
    </citation>
    <scope>NUCLEOTIDE SEQUENCE [LARGE SCALE GENOMIC DNA]</scope>
    <source>
        <strain evidence="8">ATCC BAA-1301 / DSM 18059 / JW/NM-WN-LF</strain>
    </source>
</reference>
<dbReference type="FunCoup" id="B2A0N8">
    <property type="interactions" value="141"/>
</dbReference>
<dbReference type="PANTHER" id="PTHR43303:SF4">
    <property type="entry name" value="NADPH DEHYDROGENASE C23G7.10C-RELATED"/>
    <property type="match status" value="1"/>
</dbReference>
<evidence type="ECO:0000256" key="5">
    <source>
        <dbReference type="ARBA" id="ARBA00023002"/>
    </source>
</evidence>
<name>B2A0N8_NATTJ</name>
<keyword evidence="4" id="KW-0521">NADP</keyword>
<dbReference type="GO" id="GO:0050661">
    <property type="term" value="F:NADP binding"/>
    <property type="evidence" value="ECO:0007669"/>
    <property type="project" value="InterPro"/>
</dbReference>
<dbReference type="HOGENOM" id="CLU_012153_2_3_9"/>
<keyword evidence="2" id="KW-0285">Flavoprotein</keyword>
<dbReference type="CDD" id="cd02803">
    <property type="entry name" value="OYE_like_FMN_family"/>
    <property type="match status" value="1"/>
</dbReference>
<gene>
    <name evidence="7" type="ordered locus">Nther_2353</name>
</gene>
<dbReference type="EMBL" id="CP001034">
    <property type="protein sequence ID" value="ACB85918.1"/>
    <property type="molecule type" value="Genomic_DNA"/>
</dbReference>
<dbReference type="InterPro" id="IPR044152">
    <property type="entry name" value="YqjM-like"/>
</dbReference>
<dbReference type="Gene3D" id="3.20.20.70">
    <property type="entry name" value="Aldolase class I"/>
    <property type="match status" value="1"/>
</dbReference>
<dbReference type="AlphaFoldDB" id="B2A0N8"/>
<evidence type="ECO:0000313" key="8">
    <source>
        <dbReference type="Proteomes" id="UP000001683"/>
    </source>
</evidence>
<sequence length="331" mass="36234">MTALFEPKKVKDFLFKNRIIMPPMVSEKATEQGQVTDKNVEYYLDRAKEGLAGVIVEPAFISENGRCSRHQLSAADDDKVEGLSRLASSIKNTGAVAILQLNHGGAKAYSKDKSELLSPSGVLAPNVTQEVTPRQMTLGEIAQVKADFIKATERAMEAGFDGVEIHGAHGFLLNQFNSPLTNFRQDKYGGSRKNRARLSLEVASDLKEVVGNKLLLYRLGATDGYDKGLTMPDAIWIAKELVRNGVDIIDVSGGHGGYRGHTRSQGYFVPIAVEIKQNLTQPVMVAGGISSPQYANEVIEEEGLDFVGVGRALLSRPDWPYMAKQELINRK</sequence>
<dbReference type="InterPro" id="IPR001155">
    <property type="entry name" value="OxRdtase_FMN_N"/>
</dbReference>
<keyword evidence="3" id="KW-0288">FMN</keyword>
<dbReference type="OrthoDB" id="9772736at2"/>
<comment type="cofactor">
    <cofactor evidence="1">
        <name>FMN</name>
        <dbReference type="ChEBI" id="CHEBI:58210"/>
    </cofactor>
</comment>
<evidence type="ECO:0000256" key="1">
    <source>
        <dbReference type="ARBA" id="ARBA00001917"/>
    </source>
</evidence>
<protein>
    <submittedName>
        <fullName evidence="7">NADH:flavin oxidoreductase/NADH oxidase</fullName>
    </submittedName>
</protein>
<dbReference type="GO" id="GO:0003959">
    <property type="term" value="F:NADPH dehydrogenase activity"/>
    <property type="evidence" value="ECO:0007669"/>
    <property type="project" value="InterPro"/>
</dbReference>
<dbReference type="KEGG" id="nth:Nther_2353"/>
<dbReference type="InParanoid" id="B2A0N8"/>
<accession>B2A0N8</accession>
<feature type="domain" description="NADH:flavin oxidoreductase/NADH oxidase N-terminal" evidence="6">
    <location>
        <begin position="4"/>
        <end position="327"/>
    </location>
</feature>
<keyword evidence="8" id="KW-1185">Reference proteome</keyword>
<dbReference type="InterPro" id="IPR013785">
    <property type="entry name" value="Aldolase_TIM"/>
</dbReference>
<dbReference type="SUPFAM" id="SSF51395">
    <property type="entry name" value="FMN-linked oxidoreductases"/>
    <property type="match status" value="1"/>
</dbReference>
<dbReference type="STRING" id="457570.Nther_2353"/>
<evidence type="ECO:0000313" key="7">
    <source>
        <dbReference type="EMBL" id="ACB85918.1"/>
    </source>
</evidence>
<dbReference type="Proteomes" id="UP000001683">
    <property type="component" value="Chromosome"/>
</dbReference>
<evidence type="ECO:0000256" key="3">
    <source>
        <dbReference type="ARBA" id="ARBA00022643"/>
    </source>
</evidence>
<evidence type="ECO:0000256" key="4">
    <source>
        <dbReference type="ARBA" id="ARBA00022857"/>
    </source>
</evidence>
<evidence type="ECO:0000259" key="6">
    <source>
        <dbReference type="Pfam" id="PF00724"/>
    </source>
</evidence>
<dbReference type="PANTHER" id="PTHR43303">
    <property type="entry name" value="NADPH DEHYDROGENASE C23G7.10C-RELATED"/>
    <property type="match status" value="1"/>
</dbReference>
<dbReference type="eggNOG" id="COG1902">
    <property type="taxonomic scope" value="Bacteria"/>
</dbReference>
<proteinExistence type="predicted"/>
<evidence type="ECO:0000256" key="2">
    <source>
        <dbReference type="ARBA" id="ARBA00022630"/>
    </source>
</evidence>
<dbReference type="RefSeq" id="WP_012448768.1">
    <property type="nucleotide sequence ID" value="NC_010718.1"/>
</dbReference>